<keyword evidence="3" id="KW-1185">Reference proteome</keyword>
<dbReference type="Proteomes" id="UP000485058">
    <property type="component" value="Unassembled WGS sequence"/>
</dbReference>
<feature type="non-terminal residue" evidence="2">
    <location>
        <position position="57"/>
    </location>
</feature>
<evidence type="ECO:0000256" key="1">
    <source>
        <dbReference type="SAM" id="SignalP"/>
    </source>
</evidence>
<protein>
    <submittedName>
        <fullName evidence="2">Uncharacterized protein</fullName>
    </submittedName>
</protein>
<evidence type="ECO:0000313" key="2">
    <source>
        <dbReference type="EMBL" id="GFH31219.1"/>
    </source>
</evidence>
<dbReference type="EMBL" id="BLLF01005456">
    <property type="protein sequence ID" value="GFH31219.1"/>
    <property type="molecule type" value="Genomic_DNA"/>
</dbReference>
<feature type="non-terminal residue" evidence="2">
    <location>
        <position position="1"/>
    </location>
</feature>
<dbReference type="AlphaFoldDB" id="A0A6A0AEA4"/>
<feature type="signal peptide" evidence="1">
    <location>
        <begin position="1"/>
        <end position="26"/>
    </location>
</feature>
<keyword evidence="1" id="KW-0732">Signal</keyword>
<sequence length="57" mass="6305">SRLWAWPARCPSSLVIASLSCSPACSSWVPGRWISRWASASLSSCKPTSPWWRTSPI</sequence>
<accession>A0A6A0AEA4</accession>
<comment type="caution">
    <text evidence="2">The sequence shown here is derived from an EMBL/GenBank/DDBJ whole genome shotgun (WGS) entry which is preliminary data.</text>
</comment>
<gene>
    <name evidence="2" type="ORF">HaLaN_30213</name>
</gene>
<name>A0A6A0AEA4_HAELA</name>
<proteinExistence type="predicted"/>
<organism evidence="2 3">
    <name type="scientific">Haematococcus lacustris</name>
    <name type="common">Green alga</name>
    <name type="synonym">Haematococcus pluvialis</name>
    <dbReference type="NCBI Taxonomy" id="44745"/>
    <lineage>
        <taxon>Eukaryota</taxon>
        <taxon>Viridiplantae</taxon>
        <taxon>Chlorophyta</taxon>
        <taxon>core chlorophytes</taxon>
        <taxon>Chlorophyceae</taxon>
        <taxon>CS clade</taxon>
        <taxon>Chlamydomonadales</taxon>
        <taxon>Haematococcaceae</taxon>
        <taxon>Haematococcus</taxon>
    </lineage>
</organism>
<reference evidence="2 3" key="1">
    <citation type="submission" date="2020-02" db="EMBL/GenBank/DDBJ databases">
        <title>Draft genome sequence of Haematococcus lacustris strain NIES-144.</title>
        <authorList>
            <person name="Morimoto D."/>
            <person name="Nakagawa S."/>
            <person name="Yoshida T."/>
            <person name="Sawayama S."/>
        </authorList>
    </citation>
    <scope>NUCLEOTIDE SEQUENCE [LARGE SCALE GENOMIC DNA]</scope>
    <source>
        <strain evidence="2 3">NIES-144</strain>
    </source>
</reference>
<evidence type="ECO:0000313" key="3">
    <source>
        <dbReference type="Proteomes" id="UP000485058"/>
    </source>
</evidence>
<feature type="chain" id="PRO_5025377123" evidence="1">
    <location>
        <begin position="27"/>
        <end position="57"/>
    </location>
</feature>